<dbReference type="InterPro" id="IPR015943">
    <property type="entry name" value="WD40/YVTN_repeat-like_dom_sf"/>
</dbReference>
<keyword evidence="7" id="KW-1185">Reference proteome</keyword>
<dbReference type="PANTHER" id="PTHR19842:SF0">
    <property type="entry name" value="TARGET OF RAPAMYCIN COMPLEX SUBUNIT LST8"/>
    <property type="match status" value="1"/>
</dbReference>
<dbReference type="Proteomes" id="UP001056012">
    <property type="component" value="Chromosome 6"/>
</dbReference>
<evidence type="ECO:0000256" key="2">
    <source>
        <dbReference type="ARBA" id="ARBA00022574"/>
    </source>
</evidence>
<dbReference type="InterPro" id="IPR037588">
    <property type="entry name" value="MLST8"/>
</dbReference>
<dbReference type="Gene3D" id="2.130.10.10">
    <property type="entry name" value="YVTN repeat-like/Quinoprotein amine dehydrogenase"/>
    <property type="match status" value="1"/>
</dbReference>
<keyword evidence="3" id="KW-0677">Repeat</keyword>
<dbReference type="PANTHER" id="PTHR19842">
    <property type="entry name" value="G BETA-LIKE PROTEIN GBL"/>
    <property type="match status" value="1"/>
</dbReference>
<dbReference type="PROSITE" id="PS50082">
    <property type="entry name" value="WD_REPEATS_2"/>
    <property type="match status" value="1"/>
</dbReference>
<feature type="region of interest" description="Disordered" evidence="5">
    <location>
        <begin position="351"/>
        <end position="434"/>
    </location>
</feature>
<dbReference type="GO" id="GO:0031931">
    <property type="term" value="C:TORC1 complex"/>
    <property type="evidence" value="ECO:0007669"/>
    <property type="project" value="InterPro"/>
</dbReference>
<evidence type="ECO:0000256" key="4">
    <source>
        <dbReference type="PROSITE-ProRule" id="PRU00221"/>
    </source>
</evidence>
<feature type="compositionally biased region" description="Low complexity" evidence="5">
    <location>
        <begin position="251"/>
        <end position="266"/>
    </location>
</feature>
<evidence type="ECO:0000313" key="6">
    <source>
        <dbReference type="EMBL" id="USP80888.1"/>
    </source>
</evidence>
<sequence length="1355" mass="150381">MSSIPPTRHNPSQMFNSAFGTTRVKNDTSNMRSDWQQSPVVIDLTDDADETNSETPCQLLSLAANRSTSPDAPLLPTPPIVALQLRNTYYPPLLKQHAGRSCTKPTIGQEIQTPHEGFRPLIPTPASTNKKTHYNLLPKSYIPPPAHAYHDHTYNAPYEVGREAKRPRIDPKELPSPPMRIPTRQREAATFLPPRDANYLAGPIEEPRDDDKDSVLSGILPPDSHSPQKPTASAVVDHTIIVSTQTHAVASTTTSTMPPTESTGPPSKRRRAVQNPFNTAQDHLLIFLKEVKKYKWSDITVEYNKDMPHRTYSALQGRYAQTLSKRDRSQDPPTLVLPTRFAAEASIDWSQTHGNERLPPRLPLALPTTEHDYSSGTDSRPSRGRPRRAQRVNYTWPKPRSWARGVAAGEQNEEQELGDMLDDASSTDSETPEEDLFVPDVAVAVDNDPIEVNFDAEDAKMGMQLRSKTRSTLTGMIPYLSMLERTSLRNPEGCCWDQLSSRKWQGSRLHVDFSPTEVNVVKTMIVSTKRSLRSRHGTQRRELRELLKGFTEPEILKLVEALRRRLPCRDSSSIKAFLEDAQKGHVSKTPHIQRLAAARPDISMSTMQKPSTTSVIRQRELGCQSRRGWRTAPKPLTYQVKNQIMDTIGPSATWIGASSDIHTVAWASDGERFAAGAVAVDDPDSMQYNRPNNLLFGNMMHGSIRELAEHYKNREKTETGANSSHAMFASQDPKLYTTVSSVAFSTSGNCMYSAGYDKHIGIWFTATGSMQPVLGAKLNVNDPIDILSVNHSHTGVLATAARVARKSIRVLRIDEEDPSRFDKLSLHSDKAVSRLDLNILPSALRFEPKFGALLLAGFGANLKETGFDTTGDLCLWDIQAESPLTIYGSNKNIFDVAFNPNRSSMPAFAAGCVAGANVNKGMRSVIRLYDLNTLGKFTCPVEFECKALDINDVVWCPHDEHLLAAGCTDGRTYVWDIRRPNDPLRVVSHGRSLMPLQDGVKHELTDTGVRFLSWGENATRLYSGSSDGVIKVWDVTKANEDTYIKDLITTDSGIMAGAFSADYSKLIVGEVNGAVNVLEVGKNDISLKDAEKLRYFSYQDGEHDEALEDKNVDNTEPGTESGIAEARHLLGTGQMQFQSMGSFPIRQAVQGPRYRGPFDEGVDAPFLRQQALEFQLDLAKEHGPQCEIVACKANVNKTTSEDVGDSGRSADRIPDELRRQWKAIDATHIIPGKSRCTHCGRPARPIIESASNVLCERCSFACFHCGSSNPIAPETTTLICDFCAGVWDIGVLGYECIQQPIGKRVALDVPPLKWWGKEVYAERLEASDTDFGDEMNALTEYYYSLTIDRPESPSR</sequence>
<reference evidence="6" key="1">
    <citation type="submission" date="2021-12" db="EMBL/GenBank/DDBJ databases">
        <title>Curvularia clavata genome.</title>
        <authorList>
            <person name="Cao Y."/>
        </authorList>
    </citation>
    <scope>NUCLEOTIDE SEQUENCE</scope>
    <source>
        <strain evidence="6">Yc1106</strain>
    </source>
</reference>
<dbReference type="SMART" id="SM00320">
    <property type="entry name" value="WD40"/>
    <property type="match status" value="5"/>
</dbReference>
<dbReference type="EMBL" id="CP089279">
    <property type="protein sequence ID" value="USP80888.1"/>
    <property type="molecule type" value="Genomic_DNA"/>
</dbReference>
<dbReference type="OrthoDB" id="10248252at2759"/>
<feature type="compositionally biased region" description="Basic and acidic residues" evidence="5">
    <location>
        <begin position="205"/>
        <end position="214"/>
    </location>
</feature>
<feature type="region of interest" description="Disordered" evidence="5">
    <location>
        <begin position="248"/>
        <end position="271"/>
    </location>
</feature>
<evidence type="ECO:0000256" key="3">
    <source>
        <dbReference type="ARBA" id="ARBA00022737"/>
    </source>
</evidence>
<dbReference type="VEuPathDB" id="FungiDB:yc1106_08162"/>
<dbReference type="Pfam" id="PF00400">
    <property type="entry name" value="WD40"/>
    <property type="match status" value="3"/>
</dbReference>
<evidence type="ECO:0000256" key="5">
    <source>
        <dbReference type="SAM" id="MobiDB-lite"/>
    </source>
</evidence>
<proteinExistence type="inferred from homology"/>
<dbReference type="GO" id="GO:0031929">
    <property type="term" value="P:TOR signaling"/>
    <property type="evidence" value="ECO:0007669"/>
    <property type="project" value="InterPro"/>
</dbReference>
<dbReference type="InterPro" id="IPR001680">
    <property type="entry name" value="WD40_rpt"/>
</dbReference>
<dbReference type="PROSITE" id="PS50294">
    <property type="entry name" value="WD_REPEATS_REGION"/>
    <property type="match status" value="1"/>
</dbReference>
<name>A0A9Q9DUD8_CURCL</name>
<dbReference type="InterPro" id="IPR019775">
    <property type="entry name" value="WD40_repeat_CS"/>
</dbReference>
<organism evidence="6 7">
    <name type="scientific">Curvularia clavata</name>
    <dbReference type="NCBI Taxonomy" id="95742"/>
    <lineage>
        <taxon>Eukaryota</taxon>
        <taxon>Fungi</taxon>
        <taxon>Dikarya</taxon>
        <taxon>Ascomycota</taxon>
        <taxon>Pezizomycotina</taxon>
        <taxon>Dothideomycetes</taxon>
        <taxon>Pleosporomycetidae</taxon>
        <taxon>Pleosporales</taxon>
        <taxon>Pleosporineae</taxon>
        <taxon>Pleosporaceae</taxon>
        <taxon>Curvularia</taxon>
    </lineage>
</organism>
<feature type="region of interest" description="Disordered" evidence="5">
    <location>
        <begin position="202"/>
        <end position="231"/>
    </location>
</feature>
<dbReference type="GO" id="GO:0031932">
    <property type="term" value="C:TORC2 complex"/>
    <property type="evidence" value="ECO:0007669"/>
    <property type="project" value="InterPro"/>
</dbReference>
<comment type="similarity">
    <text evidence="1">Belongs to the WD repeat LST8 family.</text>
</comment>
<feature type="compositionally biased region" description="Acidic residues" evidence="5">
    <location>
        <begin position="411"/>
        <end position="422"/>
    </location>
</feature>
<dbReference type="PROSITE" id="PS00678">
    <property type="entry name" value="WD_REPEATS_1"/>
    <property type="match status" value="1"/>
</dbReference>
<keyword evidence="2 4" id="KW-0853">WD repeat</keyword>
<accession>A0A9Q9DUD8</accession>
<dbReference type="GO" id="GO:0032956">
    <property type="term" value="P:regulation of actin cytoskeleton organization"/>
    <property type="evidence" value="ECO:0007669"/>
    <property type="project" value="TreeGrafter"/>
</dbReference>
<gene>
    <name evidence="6" type="ORF">yc1106_08162</name>
</gene>
<evidence type="ECO:0000313" key="7">
    <source>
        <dbReference type="Proteomes" id="UP001056012"/>
    </source>
</evidence>
<evidence type="ECO:0000256" key="1">
    <source>
        <dbReference type="ARBA" id="ARBA00009890"/>
    </source>
</evidence>
<protein>
    <recommendedName>
        <fullName evidence="8">WD40 repeat-like protein</fullName>
    </recommendedName>
</protein>
<dbReference type="InterPro" id="IPR036322">
    <property type="entry name" value="WD40_repeat_dom_sf"/>
</dbReference>
<dbReference type="SUPFAM" id="SSF50978">
    <property type="entry name" value="WD40 repeat-like"/>
    <property type="match status" value="1"/>
</dbReference>
<feature type="repeat" description="WD" evidence="4">
    <location>
        <begin position="1009"/>
        <end position="1043"/>
    </location>
</feature>
<evidence type="ECO:0008006" key="8">
    <source>
        <dbReference type="Google" id="ProtNLM"/>
    </source>
</evidence>